<organism evidence="5 6">
    <name type="scientific">Phytophthora cactorum</name>
    <dbReference type="NCBI Taxonomy" id="29920"/>
    <lineage>
        <taxon>Eukaryota</taxon>
        <taxon>Sar</taxon>
        <taxon>Stramenopiles</taxon>
        <taxon>Oomycota</taxon>
        <taxon>Peronosporomycetes</taxon>
        <taxon>Peronosporales</taxon>
        <taxon>Peronosporaceae</taxon>
        <taxon>Phytophthora</taxon>
    </lineage>
</organism>
<evidence type="ECO:0000313" key="3">
    <source>
        <dbReference type="EMBL" id="RAW25677.1"/>
    </source>
</evidence>
<evidence type="ECO:0000313" key="6">
    <source>
        <dbReference type="Proteomes" id="UP000251314"/>
    </source>
</evidence>
<reference evidence="5 6" key="1">
    <citation type="submission" date="2018-01" db="EMBL/GenBank/DDBJ databases">
        <title>Draft genome of the strawberry crown rot pathogen Phytophthora cactorum.</title>
        <authorList>
            <person name="Armitage A.D."/>
            <person name="Lysoe E."/>
            <person name="Nellist C.F."/>
            <person name="Harrison R.J."/>
            <person name="Brurberg M.B."/>
        </authorList>
    </citation>
    <scope>NUCLEOTIDE SEQUENCE [LARGE SCALE GENOMIC DNA]</scope>
    <source>
        <strain evidence="5 6">10300</strain>
    </source>
</reference>
<dbReference type="VEuPathDB" id="FungiDB:PC110_g17908"/>
<dbReference type="VEuPathDB" id="FungiDB:PC110_g726"/>
<evidence type="ECO:0000313" key="4">
    <source>
        <dbReference type="EMBL" id="RAW31666.1"/>
    </source>
</evidence>
<feature type="region of interest" description="Disordered" evidence="1">
    <location>
        <begin position="304"/>
        <end position="335"/>
    </location>
</feature>
<dbReference type="AlphaFoldDB" id="A0A329T1L3"/>
<name>A0A329T1L3_9STRA</name>
<dbReference type="OrthoDB" id="78153at2759"/>
<accession>A0A329T1L3</accession>
<dbReference type="EMBL" id="MJFZ01001096">
    <property type="protein sequence ID" value="RAW23267.1"/>
    <property type="molecule type" value="Genomic_DNA"/>
</dbReference>
<comment type="caution">
    <text evidence="5">The sequence shown here is derived from an EMBL/GenBank/DDBJ whole genome shotgun (WGS) entry which is preliminary data.</text>
</comment>
<sequence length="806" mass="90251">MLAPSPPLRVTASSFFRLECAHEQLFHSEYKRSNRTKGLKILRCFPHCCPEHIDRSYCGSSLSVSIRLAERPVGTAPPEPPPSEVLVVFARFEAVNDVSLRPGECVEVDKIQQGVQTETNLDGQWIAGVLDRPSGLVVTIRGSDAESDEDKPVVFHLNSKAFPRWYYDWESGANKAQRLMKHTLKAYVMEHVAVDMDDNFTTISSREAFTQLYRVLDVVSSPEFTVISYRRAPLDQLQAAQGQAAAQLAKEQSLRQVKGEPLGLQVGGASPSTLRAMGLSNQTLQQSVYSPAHTVSVMPIDREHGVSQWSGRPSSRRGASFEDDAKRQRRIPSNRSGDQVLIHPLEDKLCWEHVNAPAVAVSKNIALLLAFVRWAPVRLYAPFVDELVDSIKLKMLDTSPTKAKKTNQMDCFSRLLLQHAHVEENLRAAGGASLPFELETLLRVASQTVLWLFSPETLRCFREFFRQNAALVLDKKAVRSCFIRFLHELEEHLNAEVFATSTLRSLANVAEQVIAAVYSHECFHSRRPLVRQILSGQSFAGWNMFVAQMRDTYIGATSLPDSLQSNERTVTFKTAFPPRNAVERNWNGEWLLDVDEVQWDTNEVSSSPGHKINADARVPDVSLSSLVELMSQIVRFEVAIDIQERSLRVRAPQSLAGRLDCMHLVLDGKDRVFRMFPNGISSCAEVGALGDYFGEMRVEAPGQLVIFLETFNWSLEDGTPSYHVRSCIEFHRNGRLSVSGDILVTTGSSTFTAEEIPYVGEMTLRAKRKSVEKGSARGYHAAGAPKDIPVTPWGEYGRFRLCYRKV</sequence>
<evidence type="ECO:0000313" key="5">
    <source>
        <dbReference type="EMBL" id="RAW43157.1"/>
    </source>
</evidence>
<gene>
    <name evidence="4" type="ORF">PC110_g11977</name>
    <name evidence="3" type="ORF">PC110_g17908</name>
    <name evidence="2" type="ORF">PC110_g20297</name>
    <name evidence="5" type="ORF">PC110_g726</name>
</gene>
<keyword evidence="6" id="KW-1185">Reference proteome</keyword>
<dbReference type="EMBL" id="MJFZ01000007">
    <property type="protein sequence ID" value="RAW43157.1"/>
    <property type="molecule type" value="Genomic_DNA"/>
</dbReference>
<evidence type="ECO:0000313" key="2">
    <source>
        <dbReference type="EMBL" id="RAW23267.1"/>
    </source>
</evidence>
<dbReference type="Proteomes" id="UP000251314">
    <property type="component" value="Unassembled WGS sequence"/>
</dbReference>
<dbReference type="EMBL" id="MJFZ01000724">
    <property type="protein sequence ID" value="RAW25677.1"/>
    <property type="molecule type" value="Genomic_DNA"/>
</dbReference>
<protein>
    <submittedName>
        <fullName evidence="5">Uncharacterized protein</fullName>
    </submittedName>
</protein>
<evidence type="ECO:0000256" key="1">
    <source>
        <dbReference type="SAM" id="MobiDB-lite"/>
    </source>
</evidence>
<proteinExistence type="predicted"/>
<dbReference type="EMBL" id="MJFZ01000312">
    <property type="protein sequence ID" value="RAW31666.1"/>
    <property type="molecule type" value="Genomic_DNA"/>
</dbReference>
<dbReference type="VEuPathDB" id="FungiDB:PC110_g11977"/>
<dbReference type="VEuPathDB" id="FungiDB:PC110_g20297"/>